<feature type="region of interest" description="Disordered" evidence="2">
    <location>
        <begin position="118"/>
        <end position="166"/>
    </location>
</feature>
<keyword evidence="4" id="KW-1185">Reference proteome</keyword>
<sequence length="317" mass="35293">MDIRSGIEGAEGEGESEGETDGSSSDESATEYSLSFSGPSDPSEEEEEEKGQRGIEGDGGIEGVEEESEEESDDESSGVHSSAESAFSALMGSLSTCNYTANHKATASLLSSVLYSDNNAPGSREDSDNSCESSEDSDGCDETDNEQERKREREIPPHELDPERAEVTYRDRIVGCTTFRPLLHTASAPSYAQLSYIGELHLGRLLLGACIQATRRNGFTDKASVTAPYSDMDAVWTRSVPLVYVFHRSGADLIKRMQQELERRRVFDTLFLEEMERERERERETEREAERERQALIRENARKDAIIASLMMKLDMQ</sequence>
<accession>A0A9K3D0Y6</accession>
<evidence type="ECO:0000313" key="4">
    <source>
        <dbReference type="Proteomes" id="UP000265618"/>
    </source>
</evidence>
<feature type="compositionally biased region" description="Low complexity" evidence="2">
    <location>
        <begin position="21"/>
        <end position="31"/>
    </location>
</feature>
<gene>
    <name evidence="3" type="ORF">KIPB_007912</name>
</gene>
<dbReference type="Proteomes" id="UP000265618">
    <property type="component" value="Unassembled WGS sequence"/>
</dbReference>
<feature type="coiled-coil region" evidence="1">
    <location>
        <begin position="272"/>
        <end position="299"/>
    </location>
</feature>
<evidence type="ECO:0000256" key="2">
    <source>
        <dbReference type="SAM" id="MobiDB-lite"/>
    </source>
</evidence>
<name>A0A9K3D0Y6_9EUKA</name>
<proteinExistence type="predicted"/>
<keyword evidence="1" id="KW-0175">Coiled coil</keyword>
<feature type="compositionally biased region" description="Basic and acidic residues" evidence="2">
    <location>
        <begin position="146"/>
        <end position="166"/>
    </location>
</feature>
<reference evidence="3 4" key="1">
    <citation type="journal article" date="2018" name="PLoS ONE">
        <title>The draft genome of Kipferlia bialata reveals reductive genome evolution in fornicate parasites.</title>
        <authorList>
            <person name="Tanifuji G."/>
            <person name="Takabayashi S."/>
            <person name="Kume K."/>
            <person name="Takagi M."/>
            <person name="Nakayama T."/>
            <person name="Kamikawa R."/>
            <person name="Inagaki Y."/>
            <person name="Hashimoto T."/>
        </authorList>
    </citation>
    <scope>NUCLEOTIDE SEQUENCE [LARGE SCALE GENOMIC DNA]</scope>
    <source>
        <strain evidence="3">NY0173</strain>
    </source>
</reference>
<evidence type="ECO:0000313" key="3">
    <source>
        <dbReference type="EMBL" id="GIQ86122.1"/>
    </source>
</evidence>
<feature type="compositionally biased region" description="Acidic residues" evidence="2">
    <location>
        <begin position="133"/>
        <end position="145"/>
    </location>
</feature>
<organism evidence="3 4">
    <name type="scientific">Kipferlia bialata</name>
    <dbReference type="NCBI Taxonomy" id="797122"/>
    <lineage>
        <taxon>Eukaryota</taxon>
        <taxon>Metamonada</taxon>
        <taxon>Carpediemonas-like organisms</taxon>
        <taxon>Kipferlia</taxon>
    </lineage>
</organism>
<dbReference type="AlphaFoldDB" id="A0A9K3D0Y6"/>
<dbReference type="EMBL" id="BDIP01002328">
    <property type="protein sequence ID" value="GIQ86122.1"/>
    <property type="molecule type" value="Genomic_DNA"/>
</dbReference>
<feature type="compositionally biased region" description="Acidic residues" evidence="2">
    <location>
        <begin position="10"/>
        <end position="20"/>
    </location>
</feature>
<feature type="region of interest" description="Disordered" evidence="2">
    <location>
        <begin position="1"/>
        <end position="85"/>
    </location>
</feature>
<comment type="caution">
    <text evidence="3">The sequence shown here is derived from an EMBL/GenBank/DDBJ whole genome shotgun (WGS) entry which is preliminary data.</text>
</comment>
<protein>
    <submittedName>
        <fullName evidence="3">Uncharacterized protein</fullName>
    </submittedName>
</protein>
<feature type="compositionally biased region" description="Acidic residues" evidence="2">
    <location>
        <begin position="63"/>
        <end position="76"/>
    </location>
</feature>
<evidence type="ECO:0000256" key="1">
    <source>
        <dbReference type="SAM" id="Coils"/>
    </source>
</evidence>